<evidence type="ECO:0000313" key="3">
    <source>
        <dbReference type="Proteomes" id="UP001589605"/>
    </source>
</evidence>
<sequence length="42" mass="4959">MVVKHFLNNFRDTDLLKTLKELEIERLVICGMMTHMHLDATT</sequence>
<organism evidence="2 3">
    <name type="scientific">Formosa undariae</name>
    <dbReference type="NCBI Taxonomy" id="1325436"/>
    <lineage>
        <taxon>Bacteria</taxon>
        <taxon>Pseudomonadati</taxon>
        <taxon>Bacteroidota</taxon>
        <taxon>Flavobacteriia</taxon>
        <taxon>Flavobacteriales</taxon>
        <taxon>Flavobacteriaceae</taxon>
        <taxon>Formosa</taxon>
    </lineage>
</organism>
<comment type="caution">
    <text evidence="2">The sequence shown here is derived from an EMBL/GenBank/DDBJ whole genome shotgun (WGS) entry which is preliminary data.</text>
</comment>
<keyword evidence="3" id="KW-1185">Reference proteome</keyword>
<dbReference type="EMBL" id="JBHMEZ010000012">
    <property type="protein sequence ID" value="MFB9054097.1"/>
    <property type="molecule type" value="Genomic_DNA"/>
</dbReference>
<evidence type="ECO:0000313" key="2">
    <source>
        <dbReference type="EMBL" id="MFB9054097.1"/>
    </source>
</evidence>
<dbReference type="Pfam" id="PF00857">
    <property type="entry name" value="Isochorismatase"/>
    <property type="match status" value="1"/>
</dbReference>
<dbReference type="SUPFAM" id="SSF52499">
    <property type="entry name" value="Isochorismatase-like hydrolases"/>
    <property type="match status" value="1"/>
</dbReference>
<evidence type="ECO:0000259" key="1">
    <source>
        <dbReference type="Pfam" id="PF00857"/>
    </source>
</evidence>
<dbReference type="Gene3D" id="3.40.50.850">
    <property type="entry name" value="Isochorismatase-like"/>
    <property type="match status" value="1"/>
</dbReference>
<feature type="domain" description="Isochorismatase-like" evidence="1">
    <location>
        <begin position="2"/>
        <end position="41"/>
    </location>
</feature>
<dbReference type="Proteomes" id="UP001589605">
    <property type="component" value="Unassembled WGS sequence"/>
</dbReference>
<gene>
    <name evidence="2" type="ORF">ACFFVB_13495</name>
</gene>
<reference evidence="2 3" key="1">
    <citation type="submission" date="2024-09" db="EMBL/GenBank/DDBJ databases">
        <authorList>
            <person name="Sun Q."/>
            <person name="Mori K."/>
        </authorList>
    </citation>
    <scope>NUCLEOTIDE SEQUENCE [LARGE SCALE GENOMIC DNA]</scope>
    <source>
        <strain evidence="2 3">CECT 8286</strain>
    </source>
</reference>
<name>A0ABV5F3S1_9FLAO</name>
<dbReference type="InterPro" id="IPR000868">
    <property type="entry name" value="Isochorismatase-like_dom"/>
</dbReference>
<dbReference type="RefSeq" id="WP_382383874.1">
    <property type="nucleotide sequence ID" value="NZ_JBHMEZ010000012.1"/>
</dbReference>
<dbReference type="InterPro" id="IPR036380">
    <property type="entry name" value="Isochorismatase-like_sf"/>
</dbReference>
<accession>A0ABV5F3S1</accession>
<proteinExistence type="predicted"/>
<protein>
    <submittedName>
        <fullName evidence="2">Isochorismatase family protein</fullName>
    </submittedName>
</protein>